<comment type="caution">
    <text evidence="3">The sequence shown here is derived from an EMBL/GenBank/DDBJ whole genome shotgun (WGS) entry which is preliminary data.</text>
</comment>
<evidence type="ECO:0000313" key="3">
    <source>
        <dbReference type="EMBL" id="MER2291926.1"/>
    </source>
</evidence>
<proteinExistence type="predicted"/>
<feature type="domain" description="C-methyltransferase" evidence="2">
    <location>
        <begin position="257"/>
        <end position="415"/>
    </location>
</feature>
<protein>
    <submittedName>
        <fullName evidence="3">Class I SAM-dependent methyltransferase</fullName>
        <ecNumber evidence="3">2.1.1.-</ecNumber>
    </submittedName>
</protein>
<dbReference type="InterPro" id="IPR013630">
    <property type="entry name" value="Methyltransf_Zn-bd_dom_put"/>
</dbReference>
<dbReference type="Pfam" id="PF08484">
    <property type="entry name" value="Methyltransf_14"/>
    <property type="match status" value="1"/>
</dbReference>
<dbReference type="Pfam" id="PF08421">
    <property type="entry name" value="Methyltransf_13"/>
    <property type="match status" value="1"/>
</dbReference>
<reference evidence="3" key="1">
    <citation type="submission" date="2024-06" db="EMBL/GenBank/DDBJ databases">
        <authorList>
            <person name="Campbell A.G."/>
        </authorList>
    </citation>
    <scope>NUCLEOTIDE SEQUENCE</scope>
    <source>
        <strain evidence="3">EM17</strain>
    </source>
</reference>
<dbReference type="EC" id="2.1.1.-" evidence="3"/>
<dbReference type="GO" id="GO:0008168">
    <property type="term" value="F:methyltransferase activity"/>
    <property type="evidence" value="ECO:0007669"/>
    <property type="project" value="UniProtKB-KW"/>
</dbReference>
<keyword evidence="4" id="KW-1185">Reference proteome</keyword>
<accession>A0ABV1RB59</accession>
<dbReference type="InterPro" id="IPR029063">
    <property type="entry name" value="SAM-dependent_MTases_sf"/>
</dbReference>
<dbReference type="InterPro" id="IPR038576">
    <property type="entry name" value="Methyltransf_Zn-bd_dom_put_sf"/>
</dbReference>
<sequence length="420" mass="45226">MSAATDTLTAPAPRACCRSCGAPLARTVADLGLSPLANSYVPPERAGQGEMAYPLHAFVCERCWLVQLEAFESPEHIFSDYAYFSGFSAGWLRHAESYVAAMAERFRLGPHSRVVEVASNDGYLLQYFVARGVPVLGVEPAANVAAVARAKGVPSEVAFFGRATAERLKAEGHGADLMAANNVLAHVPDILDFVAGFQVLLKPEGAGTFEFPHLLRMIEHKQFDTIYHEHFSYLSLGVVSGILERSGLRVFDVEELPTHGGSLRVYFCHADGPHASTPAVARVLTDERAGGLFSADGYARFADAVVEIKCASLEFLIGERRAGRRVCAYGAAAKGNTFLNYCGIGPELVAAVADRSPHKQGTLLPGSRIPVVSPEALLALRPDTVLILPWNLKAEIMQEMAGIRAWGGRFVTCIPSLTVE</sequence>
<evidence type="ECO:0000313" key="4">
    <source>
        <dbReference type="Proteomes" id="UP001432995"/>
    </source>
</evidence>
<keyword evidence="3" id="KW-0808">Transferase</keyword>
<organism evidence="3 4">
    <name type="scientific">Methylobacterium brachiatum</name>
    <dbReference type="NCBI Taxonomy" id="269660"/>
    <lineage>
        <taxon>Bacteria</taxon>
        <taxon>Pseudomonadati</taxon>
        <taxon>Pseudomonadota</taxon>
        <taxon>Alphaproteobacteria</taxon>
        <taxon>Hyphomicrobiales</taxon>
        <taxon>Methylobacteriaceae</taxon>
        <taxon>Methylobacterium</taxon>
    </lineage>
</organism>
<dbReference type="PANTHER" id="PTHR43861:SF5">
    <property type="entry name" value="BLL5978 PROTEIN"/>
    <property type="match status" value="1"/>
</dbReference>
<dbReference type="EMBL" id="JBELQD010000065">
    <property type="protein sequence ID" value="MER2291926.1"/>
    <property type="molecule type" value="Genomic_DNA"/>
</dbReference>
<dbReference type="Gene3D" id="6.10.250.3100">
    <property type="match status" value="1"/>
</dbReference>
<dbReference type="Gene3D" id="6.20.50.110">
    <property type="entry name" value="Methyltransferase, zinc-binding domain"/>
    <property type="match status" value="1"/>
</dbReference>
<dbReference type="Proteomes" id="UP001432995">
    <property type="component" value="Unassembled WGS sequence"/>
</dbReference>
<evidence type="ECO:0000259" key="1">
    <source>
        <dbReference type="Pfam" id="PF08421"/>
    </source>
</evidence>
<feature type="domain" description="Methyltransferase putative zinc binding" evidence="1">
    <location>
        <begin position="17"/>
        <end position="78"/>
    </location>
</feature>
<dbReference type="GO" id="GO:0032259">
    <property type="term" value="P:methylation"/>
    <property type="evidence" value="ECO:0007669"/>
    <property type="project" value="UniProtKB-KW"/>
</dbReference>
<evidence type="ECO:0000259" key="2">
    <source>
        <dbReference type="Pfam" id="PF08484"/>
    </source>
</evidence>
<gene>
    <name evidence="3" type="ORF">ABS770_27080</name>
</gene>
<dbReference type="InterPro" id="IPR013691">
    <property type="entry name" value="MeTrfase_14"/>
</dbReference>
<dbReference type="RefSeq" id="WP_350381307.1">
    <property type="nucleotide sequence ID" value="NZ_JBELQD010000065.1"/>
</dbReference>
<keyword evidence="3" id="KW-0489">Methyltransferase</keyword>
<dbReference type="Gene3D" id="3.40.50.720">
    <property type="entry name" value="NAD(P)-binding Rossmann-like Domain"/>
    <property type="match status" value="1"/>
</dbReference>
<dbReference type="Pfam" id="PF13489">
    <property type="entry name" value="Methyltransf_23"/>
    <property type="match status" value="1"/>
</dbReference>
<name>A0ABV1RB59_9HYPH</name>
<dbReference type="SUPFAM" id="SSF53335">
    <property type="entry name" value="S-adenosyl-L-methionine-dependent methyltransferases"/>
    <property type="match status" value="1"/>
</dbReference>
<dbReference type="Gene3D" id="3.40.50.150">
    <property type="entry name" value="Vaccinia Virus protein VP39"/>
    <property type="match status" value="1"/>
</dbReference>
<dbReference type="PANTHER" id="PTHR43861">
    <property type="entry name" value="TRANS-ACONITATE 2-METHYLTRANSFERASE-RELATED"/>
    <property type="match status" value="1"/>
</dbReference>